<comment type="caution">
    <text evidence="1">The sequence shown here is derived from an EMBL/GenBank/DDBJ whole genome shotgun (WGS) entry which is preliminary data.</text>
</comment>
<protein>
    <submittedName>
        <fullName evidence="1">Jg26639 protein</fullName>
    </submittedName>
</protein>
<name>A0A8S4R173_9NEOP</name>
<reference evidence="1" key="1">
    <citation type="submission" date="2022-03" db="EMBL/GenBank/DDBJ databases">
        <authorList>
            <person name="Lindestad O."/>
        </authorList>
    </citation>
    <scope>NUCLEOTIDE SEQUENCE</scope>
</reference>
<sequence length="78" mass="8926">MSTIDRPLLRVAGLYEVQAFEFDSVEIWSVLSYKLLLVARRRDHVVHEFISPSSPWSPLLAEYESPKTGTAVRPILLK</sequence>
<dbReference type="AlphaFoldDB" id="A0A8S4R173"/>
<accession>A0A8S4R173</accession>
<dbReference type="Proteomes" id="UP000838756">
    <property type="component" value="Unassembled WGS sequence"/>
</dbReference>
<dbReference type="EMBL" id="CAKXAJ010021915">
    <property type="protein sequence ID" value="CAH2226734.1"/>
    <property type="molecule type" value="Genomic_DNA"/>
</dbReference>
<proteinExistence type="predicted"/>
<evidence type="ECO:0000313" key="1">
    <source>
        <dbReference type="EMBL" id="CAH2226734.1"/>
    </source>
</evidence>
<evidence type="ECO:0000313" key="2">
    <source>
        <dbReference type="Proteomes" id="UP000838756"/>
    </source>
</evidence>
<gene>
    <name evidence="1" type="primary">jg26639</name>
    <name evidence="1" type="ORF">PAEG_LOCUS7429</name>
</gene>
<organism evidence="1 2">
    <name type="scientific">Pararge aegeria aegeria</name>
    <dbReference type="NCBI Taxonomy" id="348720"/>
    <lineage>
        <taxon>Eukaryota</taxon>
        <taxon>Metazoa</taxon>
        <taxon>Ecdysozoa</taxon>
        <taxon>Arthropoda</taxon>
        <taxon>Hexapoda</taxon>
        <taxon>Insecta</taxon>
        <taxon>Pterygota</taxon>
        <taxon>Neoptera</taxon>
        <taxon>Endopterygota</taxon>
        <taxon>Lepidoptera</taxon>
        <taxon>Glossata</taxon>
        <taxon>Ditrysia</taxon>
        <taxon>Papilionoidea</taxon>
        <taxon>Nymphalidae</taxon>
        <taxon>Satyrinae</taxon>
        <taxon>Satyrini</taxon>
        <taxon>Parargina</taxon>
        <taxon>Pararge</taxon>
    </lineage>
</organism>
<keyword evidence="2" id="KW-1185">Reference proteome</keyword>